<dbReference type="Gene3D" id="3.30.565.10">
    <property type="entry name" value="Histidine kinase-like ATPase, C-terminal domain"/>
    <property type="match status" value="1"/>
</dbReference>
<dbReference type="InterPro" id="IPR004358">
    <property type="entry name" value="Sig_transdc_His_kin-like_C"/>
</dbReference>
<dbReference type="InterPro" id="IPR003594">
    <property type="entry name" value="HATPase_dom"/>
</dbReference>
<dbReference type="CDD" id="cd17546">
    <property type="entry name" value="REC_hyHK_CKI1_RcsC-like"/>
    <property type="match status" value="1"/>
</dbReference>
<dbReference type="Gene3D" id="1.10.287.130">
    <property type="match status" value="1"/>
</dbReference>
<keyword evidence="18" id="KW-1185">Reference proteome</keyword>
<dbReference type="Pfam" id="PF00497">
    <property type="entry name" value="SBP_bac_3"/>
    <property type="match status" value="1"/>
</dbReference>
<keyword evidence="11" id="KW-0175">Coiled coil</keyword>
<accession>A0A1M6UC61</accession>
<reference evidence="17 18" key="1">
    <citation type="submission" date="2016-11" db="EMBL/GenBank/DDBJ databases">
        <authorList>
            <person name="Jaros S."/>
            <person name="Januszkiewicz K."/>
            <person name="Wedrychowicz H."/>
        </authorList>
    </citation>
    <scope>NUCLEOTIDE SEQUENCE [LARGE SCALE GENOMIC DNA]</scope>
    <source>
        <strain evidence="17 18">DSM 15480</strain>
    </source>
</reference>
<dbReference type="InterPro" id="IPR005467">
    <property type="entry name" value="His_kinase_dom"/>
</dbReference>
<dbReference type="InterPro" id="IPR035965">
    <property type="entry name" value="PAS-like_dom_sf"/>
</dbReference>
<dbReference type="CDD" id="cd16922">
    <property type="entry name" value="HATPase_EvgS-ArcB-TorS-like"/>
    <property type="match status" value="1"/>
</dbReference>
<gene>
    <name evidence="17" type="ORF">SAMN02745243_03464</name>
</gene>
<feature type="domain" description="Response regulatory" evidence="15">
    <location>
        <begin position="1015"/>
        <end position="1136"/>
    </location>
</feature>
<dbReference type="InterPro" id="IPR036890">
    <property type="entry name" value="HATPase_C_sf"/>
</dbReference>
<feature type="domain" description="PAC" evidence="16">
    <location>
        <begin position="424"/>
        <end position="477"/>
    </location>
</feature>
<dbReference type="Gene3D" id="3.40.190.10">
    <property type="entry name" value="Periplasmic binding protein-like II"/>
    <property type="match status" value="2"/>
</dbReference>
<evidence type="ECO:0000259" key="16">
    <source>
        <dbReference type="PROSITE" id="PS50113"/>
    </source>
</evidence>
<evidence type="ECO:0000256" key="4">
    <source>
        <dbReference type="ARBA" id="ARBA00018672"/>
    </source>
</evidence>
<dbReference type="InterPro" id="IPR036097">
    <property type="entry name" value="HisK_dim/P_sf"/>
</dbReference>
<dbReference type="SUPFAM" id="SSF55874">
    <property type="entry name" value="ATPase domain of HSP90 chaperone/DNA topoisomerase II/histidine kinase"/>
    <property type="match status" value="1"/>
</dbReference>
<evidence type="ECO:0000256" key="9">
    <source>
        <dbReference type="ARBA" id="ARBA00074306"/>
    </source>
</evidence>
<comment type="similarity">
    <text evidence="2">In the N-terminal section; belongs to the phytochrome family.</text>
</comment>
<dbReference type="InterPro" id="IPR011006">
    <property type="entry name" value="CheY-like_superfamily"/>
</dbReference>
<dbReference type="InterPro" id="IPR001789">
    <property type="entry name" value="Sig_transdc_resp-reg_receiver"/>
</dbReference>
<name>A0A1M6UC61_9FIRM</name>
<dbReference type="Gene3D" id="3.40.50.2300">
    <property type="match status" value="1"/>
</dbReference>
<evidence type="ECO:0000256" key="6">
    <source>
        <dbReference type="ARBA" id="ARBA00022777"/>
    </source>
</evidence>
<feature type="signal peptide" evidence="13">
    <location>
        <begin position="1"/>
        <end position="24"/>
    </location>
</feature>
<feature type="domain" description="Histidine kinase" evidence="14">
    <location>
        <begin position="763"/>
        <end position="987"/>
    </location>
</feature>
<dbReference type="PANTHER" id="PTHR45339">
    <property type="entry name" value="HYBRID SIGNAL TRANSDUCTION HISTIDINE KINASE J"/>
    <property type="match status" value="1"/>
</dbReference>
<evidence type="ECO:0000256" key="10">
    <source>
        <dbReference type="PROSITE-ProRule" id="PRU00169"/>
    </source>
</evidence>
<evidence type="ECO:0000256" key="2">
    <source>
        <dbReference type="ARBA" id="ARBA00006402"/>
    </source>
</evidence>
<comment type="catalytic activity">
    <reaction evidence="1">
        <text>ATP + protein L-histidine = ADP + protein N-phospho-L-histidine.</text>
        <dbReference type="EC" id="2.7.13.3"/>
    </reaction>
</comment>
<dbReference type="InterPro" id="IPR003661">
    <property type="entry name" value="HisK_dim/P_dom"/>
</dbReference>
<keyword evidence="5 10" id="KW-0597">Phosphoprotein</keyword>
<evidence type="ECO:0000256" key="3">
    <source>
        <dbReference type="ARBA" id="ARBA00012438"/>
    </source>
</evidence>
<evidence type="ECO:0000256" key="11">
    <source>
        <dbReference type="SAM" id="Coils"/>
    </source>
</evidence>
<dbReference type="Gene3D" id="3.30.450.20">
    <property type="entry name" value="PAS domain"/>
    <property type="match status" value="1"/>
</dbReference>
<feature type="coiled-coil region" evidence="11">
    <location>
        <begin position="726"/>
        <end position="753"/>
    </location>
</feature>
<protein>
    <recommendedName>
        <fullName evidence="9">Circadian input-output histidine kinase CikA</fullName>
        <ecNumber evidence="3">2.7.13.3</ecNumber>
    </recommendedName>
    <alternativeName>
        <fullName evidence="4">Stage 0 sporulation protein A homolog</fullName>
    </alternativeName>
</protein>
<evidence type="ECO:0000259" key="15">
    <source>
        <dbReference type="PROSITE" id="PS50110"/>
    </source>
</evidence>
<dbReference type="CDD" id="cd00082">
    <property type="entry name" value="HisKA"/>
    <property type="match status" value="1"/>
</dbReference>
<dbReference type="InterPro" id="IPR000700">
    <property type="entry name" value="PAS-assoc_C"/>
</dbReference>
<dbReference type="FunFam" id="3.30.565.10:FF:000010">
    <property type="entry name" value="Sensor histidine kinase RcsC"/>
    <property type="match status" value="1"/>
</dbReference>
<evidence type="ECO:0000256" key="8">
    <source>
        <dbReference type="ARBA" id="ARBA00024867"/>
    </source>
</evidence>
<keyword evidence="13" id="KW-0732">Signal</keyword>
<dbReference type="EC" id="2.7.13.3" evidence="3"/>
<evidence type="ECO:0000256" key="5">
    <source>
        <dbReference type="ARBA" id="ARBA00022553"/>
    </source>
</evidence>
<evidence type="ECO:0000313" key="17">
    <source>
        <dbReference type="EMBL" id="SHK66804.1"/>
    </source>
</evidence>
<evidence type="ECO:0000259" key="14">
    <source>
        <dbReference type="PROSITE" id="PS50109"/>
    </source>
</evidence>
<keyword evidence="12" id="KW-0812">Transmembrane</keyword>
<dbReference type="EMBL" id="FQZY01000070">
    <property type="protein sequence ID" value="SHK66804.1"/>
    <property type="molecule type" value="Genomic_DNA"/>
</dbReference>
<dbReference type="AlphaFoldDB" id="A0A1M6UC61"/>
<evidence type="ECO:0000256" key="13">
    <source>
        <dbReference type="SAM" id="SignalP"/>
    </source>
</evidence>
<dbReference type="SUPFAM" id="SSF55785">
    <property type="entry name" value="PYP-like sensor domain (PAS domain)"/>
    <property type="match status" value="1"/>
</dbReference>
<dbReference type="SMART" id="SM00388">
    <property type="entry name" value="HisKA"/>
    <property type="match status" value="1"/>
</dbReference>
<dbReference type="PANTHER" id="PTHR45339:SF1">
    <property type="entry name" value="HYBRID SIGNAL TRANSDUCTION HISTIDINE KINASE J"/>
    <property type="match status" value="1"/>
</dbReference>
<dbReference type="Pfam" id="PF00072">
    <property type="entry name" value="Response_reg"/>
    <property type="match status" value="1"/>
</dbReference>
<dbReference type="SMART" id="SM00387">
    <property type="entry name" value="HATPase_c"/>
    <property type="match status" value="1"/>
</dbReference>
<dbReference type="Proteomes" id="UP000184301">
    <property type="component" value="Unassembled WGS sequence"/>
</dbReference>
<dbReference type="OrthoDB" id="9803190at2"/>
<keyword evidence="12" id="KW-1133">Transmembrane helix</keyword>
<dbReference type="InterPro" id="IPR001638">
    <property type="entry name" value="Solute-binding_3/MltF_N"/>
</dbReference>
<dbReference type="PROSITE" id="PS50110">
    <property type="entry name" value="RESPONSE_REGULATORY"/>
    <property type="match status" value="1"/>
</dbReference>
<feature type="transmembrane region" description="Helical" evidence="12">
    <location>
        <begin position="310"/>
        <end position="331"/>
    </location>
</feature>
<dbReference type="Pfam" id="PF02518">
    <property type="entry name" value="HATPase_c"/>
    <property type="match status" value="1"/>
</dbReference>
<dbReference type="PROSITE" id="PS50113">
    <property type="entry name" value="PAC"/>
    <property type="match status" value="1"/>
</dbReference>
<comment type="function">
    <text evidence="8">May play the central regulatory role in sporulation. It may be an element of the effector pathway responsible for the activation of sporulation genes in response to nutritional stress. Spo0A may act in concert with spo0H (a sigma factor) to control the expression of some genes that are critical to the sporulation process.</text>
</comment>
<dbReference type="RefSeq" id="WP_073112767.1">
    <property type="nucleotide sequence ID" value="NZ_FQZY01000070.1"/>
</dbReference>
<dbReference type="GO" id="GO:0000155">
    <property type="term" value="F:phosphorelay sensor kinase activity"/>
    <property type="evidence" value="ECO:0007669"/>
    <property type="project" value="InterPro"/>
</dbReference>
<dbReference type="SUPFAM" id="SSF53850">
    <property type="entry name" value="Periplasmic binding protein-like II"/>
    <property type="match status" value="1"/>
</dbReference>
<evidence type="ECO:0000256" key="12">
    <source>
        <dbReference type="SAM" id="Phobius"/>
    </source>
</evidence>
<keyword evidence="12" id="KW-0472">Membrane</keyword>
<evidence type="ECO:0000313" key="18">
    <source>
        <dbReference type="Proteomes" id="UP000184301"/>
    </source>
</evidence>
<keyword evidence="6 17" id="KW-0418">Kinase</keyword>
<dbReference type="PRINTS" id="PR00344">
    <property type="entry name" value="BCTRLSENSOR"/>
</dbReference>
<keyword evidence="7" id="KW-0902">Two-component regulatory system</keyword>
<evidence type="ECO:0000256" key="1">
    <source>
        <dbReference type="ARBA" id="ARBA00000085"/>
    </source>
</evidence>
<dbReference type="SUPFAM" id="SSF47384">
    <property type="entry name" value="Homodimeric domain of signal transducing histidine kinase"/>
    <property type="match status" value="1"/>
</dbReference>
<organism evidence="17 18">
    <name type="scientific">Hespellia stercorisuis DSM 15480</name>
    <dbReference type="NCBI Taxonomy" id="1121950"/>
    <lineage>
        <taxon>Bacteria</taxon>
        <taxon>Bacillati</taxon>
        <taxon>Bacillota</taxon>
        <taxon>Clostridia</taxon>
        <taxon>Lachnospirales</taxon>
        <taxon>Lachnospiraceae</taxon>
        <taxon>Hespellia</taxon>
    </lineage>
</organism>
<dbReference type="STRING" id="1121950.SAMN02745243_03464"/>
<feature type="modified residue" description="4-aspartylphosphate" evidence="10">
    <location>
        <position position="1067"/>
    </location>
</feature>
<dbReference type="SUPFAM" id="SSF52172">
    <property type="entry name" value="CheY-like"/>
    <property type="match status" value="1"/>
</dbReference>
<dbReference type="PROSITE" id="PS50109">
    <property type="entry name" value="HIS_KIN"/>
    <property type="match status" value="1"/>
</dbReference>
<evidence type="ECO:0000256" key="7">
    <source>
        <dbReference type="ARBA" id="ARBA00023012"/>
    </source>
</evidence>
<proteinExistence type="inferred from homology"/>
<dbReference type="CDD" id="cd01007">
    <property type="entry name" value="PBP2_BvgS_HisK_like"/>
    <property type="match status" value="1"/>
</dbReference>
<keyword evidence="6 17" id="KW-0808">Transferase</keyword>
<dbReference type="SMART" id="SM00448">
    <property type="entry name" value="REC"/>
    <property type="match status" value="1"/>
</dbReference>
<feature type="chain" id="PRO_5039200041" description="Circadian input-output histidine kinase CikA" evidence="13">
    <location>
        <begin position="25"/>
        <end position="1142"/>
    </location>
</feature>
<dbReference type="SMART" id="SM00062">
    <property type="entry name" value="PBPb"/>
    <property type="match status" value="1"/>
</dbReference>
<dbReference type="Pfam" id="PF00512">
    <property type="entry name" value="HisKA"/>
    <property type="match status" value="1"/>
</dbReference>
<sequence length="1142" mass="128342">MGKMRRIKKIAVLMLVLGSMTLPAALPALAVGDGLAEQAGNSTDSSWKSGGKASQNVTLTKEERKYIKRNPTISIAMDTSWIPYAFNNDSTGEVDGIIPNLLDKVAENTGLRVNYISKDTYADAIAAVQSGETLLVSGIADDPSAAERNDVLITDPYMTVSYSSVTKGQIPDLYEKGASYRVAVCAGSYSTVAMKAKMPTYQFVEYHSNDECMRAVEKGEVDIALLATCAAEYYGTRHEYSAFNIGTIVDFSWGLCFGVNKECDPMLIEILNKGIAGLTPNDKNQASYNAMIDANGATKRFYDWVYEQPVLAAMLAAGGTAMLLIIIFLIIHQKGKIKALKQTMLQENIAVLEAAMRSGNVEVWNYDTKTKQAVRYTSEDNLMGAGEKVENVPDSMIENGMVHPDSEQVCRDLYVPFEKDDRTRQADLLLRDSKSRNYWWERVILAPVRDESGNVQRVIGMSVNVTEHKEKEARYLRLLEQMEELETDSLIAKGRHNLTKNTVLYYREIRNEAVSVREGGSYDEMVGILAETAFRQKKAEELCSRLSRESLTAGFARGETSGEIQYKREEPSGASIWAATEYTLSEDPNTEDLIAFIYSYDITEHVIESKIVSKLSNIEYDMLGLLDVNTGLYVIRGAKPGLEGPELRRQGNFEEASQRRFAEVGMPAEKEQISHLFSVADICVHLEKLELYYFTYFVLGRDGENLRKKMQFSYLDETRTTILFFRSDITDMYQKEQEQLRQTENALEAAKKASSAKTEFFSRMSHDMRTPMNGILGLVALSEEETSMEILRQNIHKIRQPGEYLLGLINDTLDFQRIESGRMTIEPQIIKGTELLDSVMDMVRQNAEKKGVELRVITENAELDEYVRVDPMRIKQVFVNLLSNAVKFTPAGGTVEFIFESVRRNEMISRDRILVRDNGIGMSPEFLKDGIFQPFSQENNGVSSQFAGSGLGLSITKNLVEMMGGTIEVESELGVGTTFRMEIDFERVDRSVVKDTRQADQKHRADLKDLLKNRRILLVEDQPLNAEIAKRLLERAGCQVVWEQNGKLGVERFQQSPEGWFDTILMDIRMPVMNGLEATETIRGLDRPDAATVPIIAMTANAYDSDVKLSIEKGMNAHLSKPIEPDLLFATIERFLSERECE</sequence>